<comment type="caution">
    <text evidence="3">The sequence shown here is derived from an EMBL/GenBank/DDBJ whole genome shotgun (WGS) entry which is preliminary data.</text>
</comment>
<protein>
    <submittedName>
        <fullName evidence="3">Phosphodiester glycosidase family protein</fullName>
    </submittedName>
</protein>
<gene>
    <name evidence="3" type="ORF">PMG71_21010</name>
</gene>
<feature type="transmembrane region" description="Helical" evidence="1">
    <location>
        <begin position="27"/>
        <end position="51"/>
    </location>
</feature>
<dbReference type="InterPro" id="IPR018711">
    <property type="entry name" value="NAGPA"/>
</dbReference>
<keyword evidence="4" id="KW-1185">Reference proteome</keyword>
<organism evidence="3 4">
    <name type="scientific">Roseofilum acuticapitatum BLCC-M154</name>
    <dbReference type="NCBI Taxonomy" id="3022444"/>
    <lineage>
        <taxon>Bacteria</taxon>
        <taxon>Bacillati</taxon>
        <taxon>Cyanobacteriota</taxon>
        <taxon>Cyanophyceae</taxon>
        <taxon>Desertifilales</taxon>
        <taxon>Desertifilaceae</taxon>
        <taxon>Roseofilum</taxon>
        <taxon>Roseofilum acuticapitatum</taxon>
    </lineage>
</organism>
<dbReference type="Proteomes" id="UP001235303">
    <property type="component" value="Unassembled WGS sequence"/>
</dbReference>
<accession>A0ABT7AYC4</accession>
<dbReference type="GO" id="GO:0016798">
    <property type="term" value="F:hydrolase activity, acting on glycosyl bonds"/>
    <property type="evidence" value="ECO:0007669"/>
    <property type="project" value="UniProtKB-KW"/>
</dbReference>
<evidence type="ECO:0000313" key="3">
    <source>
        <dbReference type="EMBL" id="MDJ1171914.1"/>
    </source>
</evidence>
<dbReference type="Pfam" id="PF09992">
    <property type="entry name" value="NAGPA"/>
    <property type="match status" value="1"/>
</dbReference>
<sequence>MVFPLRGHEQADLILGLGMGKLFSKKLWKIGLIVVGLLLGIPGGIYGILLLSRPARTPLVEELFPGVIYRRLISSTPRPLVIHQVKIDFNIAQMQPFVTPGDLQADGMEISARTTSEFVREFGVQLAVNGSFFYPFEVKSPWQVYPESGDRVRISGQAIANEIEYSPVNGGWPVLCFLSSGHAVIPGSDACPPDTQQGLAGGTILIWEGKAVPLNSGTFYDDPYPRTAIGLDASGMQVFILVVDGRQRFYSEGISLPELQALFVELGVDRALNLDGGGSTTLVVADPNLRVLNAPIHTRIPLRQRPVGNHLGFGIGITNSTQ</sequence>
<dbReference type="RefSeq" id="WP_283755668.1">
    <property type="nucleotide sequence ID" value="NZ_JAQOSP010000133.1"/>
</dbReference>
<dbReference type="PANTHER" id="PTHR40446:SF2">
    <property type="entry name" value="N-ACETYLGLUCOSAMINE-1-PHOSPHODIESTER ALPHA-N-ACETYLGLUCOSAMINIDASE"/>
    <property type="match status" value="1"/>
</dbReference>
<keyword evidence="1" id="KW-0812">Transmembrane</keyword>
<keyword evidence="3" id="KW-0326">Glycosidase</keyword>
<proteinExistence type="predicted"/>
<name>A0ABT7AYC4_9CYAN</name>
<keyword evidence="1" id="KW-1133">Transmembrane helix</keyword>
<evidence type="ECO:0000259" key="2">
    <source>
        <dbReference type="Pfam" id="PF09992"/>
    </source>
</evidence>
<evidence type="ECO:0000256" key="1">
    <source>
        <dbReference type="SAM" id="Phobius"/>
    </source>
</evidence>
<keyword evidence="3" id="KW-0378">Hydrolase</keyword>
<dbReference type="EMBL" id="JAQOSP010000133">
    <property type="protein sequence ID" value="MDJ1171914.1"/>
    <property type="molecule type" value="Genomic_DNA"/>
</dbReference>
<dbReference type="PANTHER" id="PTHR40446">
    <property type="entry name" value="N-ACETYLGLUCOSAMINE-1-PHOSPHODIESTER ALPHA-N-ACETYLGLUCOSAMINIDASE"/>
    <property type="match status" value="1"/>
</dbReference>
<reference evidence="3 4" key="1">
    <citation type="submission" date="2023-01" db="EMBL/GenBank/DDBJ databases">
        <title>Novel diversity within Roseofilum (Cyanobacteria; Desertifilaceae) from marine benthic mats with descriptions of four novel species.</title>
        <authorList>
            <person name="Wang Y."/>
            <person name="Berthold D.E."/>
            <person name="Hu J."/>
            <person name="Lefler F.W."/>
            <person name="Laughinghouse H.D. IV."/>
        </authorList>
    </citation>
    <scope>NUCLEOTIDE SEQUENCE [LARGE SCALE GENOMIC DNA]</scope>
    <source>
        <strain evidence="3 4">BLCC-M154</strain>
    </source>
</reference>
<evidence type="ECO:0000313" key="4">
    <source>
        <dbReference type="Proteomes" id="UP001235303"/>
    </source>
</evidence>
<keyword evidence="1" id="KW-0472">Membrane</keyword>
<feature type="domain" description="Phosphodiester glycosidase" evidence="2">
    <location>
        <begin position="123"/>
        <end position="313"/>
    </location>
</feature>